<evidence type="ECO:0000256" key="2">
    <source>
        <dbReference type="ARBA" id="ARBA00008923"/>
    </source>
</evidence>
<evidence type="ECO:0000256" key="4">
    <source>
        <dbReference type="ARBA" id="ARBA00022531"/>
    </source>
</evidence>
<dbReference type="InterPro" id="IPR036826">
    <property type="entry name" value="Cyt_f_lg_dom_sf"/>
</dbReference>
<dbReference type="Pfam" id="PF16639">
    <property type="entry name" value="Apocytochr_F_N"/>
    <property type="match status" value="1"/>
</dbReference>
<protein>
    <submittedName>
        <fullName evidence="16">Apocytochrome F</fullName>
    </submittedName>
</protein>
<evidence type="ECO:0000256" key="12">
    <source>
        <dbReference type="ARBA" id="ARBA00023136"/>
    </source>
</evidence>
<dbReference type="PROSITE" id="PS51010">
    <property type="entry name" value="CYTF"/>
    <property type="match status" value="1"/>
</dbReference>
<proteinExistence type="inferred from homology"/>
<feature type="binding site" description="covalent" evidence="13">
    <location>
        <position position="53"/>
    </location>
    <ligand>
        <name>heme</name>
        <dbReference type="ChEBI" id="CHEBI:30413"/>
    </ligand>
</feature>
<dbReference type="SUPFAM" id="SSF49441">
    <property type="entry name" value="Cytochrome f, large domain"/>
    <property type="match status" value="1"/>
</dbReference>
<feature type="binding site" description="covalent" evidence="13">
    <location>
        <position position="56"/>
    </location>
    <ligand>
        <name>heme</name>
        <dbReference type="ChEBI" id="CHEBI:30413"/>
    </ligand>
</feature>
<feature type="transmembrane region" description="Helical" evidence="14">
    <location>
        <begin position="282"/>
        <end position="301"/>
    </location>
</feature>
<dbReference type="Gene3D" id="2.40.50.100">
    <property type="match status" value="1"/>
</dbReference>
<feature type="binding site" description="axial binding residue" evidence="13">
    <location>
        <position position="57"/>
    </location>
    <ligand>
        <name>heme</name>
        <dbReference type="ChEBI" id="CHEBI:30413"/>
    </ligand>
    <ligandPart>
        <name>Fe</name>
        <dbReference type="ChEBI" id="CHEBI:18248"/>
    </ligandPart>
</feature>
<dbReference type="AlphaFoldDB" id="A0A140JZS3"/>
<dbReference type="GO" id="GO:0020037">
    <property type="term" value="F:heme binding"/>
    <property type="evidence" value="ECO:0007669"/>
    <property type="project" value="InterPro"/>
</dbReference>
<evidence type="ECO:0000256" key="5">
    <source>
        <dbReference type="ARBA" id="ARBA00022617"/>
    </source>
</evidence>
<name>A0A140JZS3_9EUKA</name>
<dbReference type="InterPro" id="IPR002325">
    <property type="entry name" value="Cyt_f"/>
</dbReference>
<comment type="subcellular location">
    <subcellularLocation>
        <location evidence="1">Membrane</location>
        <topology evidence="1">Single-pass membrane protein</topology>
    </subcellularLocation>
</comment>
<sequence>MLFIGNRQFVVIIKRFLCFSLLGFFFVFNVNAYPIFARQYFSSPREVSGRIACSYCHLAQKAINLSMPHSVFPNTVFEAVIKIPYEKNLKQISGQGNKTGLNIGAILILPDGYSLAPIDRIPSSLKEKINNLAFLPYNNANKSTFMVGPVNGEKYNRELIFPVLAPDYGDSNANFIKSSIYVGGNRGRGQLYPNGEKSNNNIYTSSVNGKIREIKPGSKNDFNILIETKDKTSVIETVGPGANLIVKEGQEISIDQSLTTDPNVGGFGQFETEILLQNPVRLQNLLLFSFFIFLSQIFLVLKKKQFEKVQLFDMNF</sequence>
<dbReference type="GO" id="GO:0042651">
    <property type="term" value="C:thylakoid membrane"/>
    <property type="evidence" value="ECO:0007669"/>
    <property type="project" value="InterPro"/>
</dbReference>
<evidence type="ECO:0000256" key="13">
    <source>
        <dbReference type="PIRSR" id="PIRSR602325-50"/>
    </source>
</evidence>
<evidence type="ECO:0000256" key="11">
    <source>
        <dbReference type="ARBA" id="ARBA00023078"/>
    </source>
</evidence>
<evidence type="ECO:0000256" key="7">
    <source>
        <dbReference type="ARBA" id="ARBA00022723"/>
    </source>
</evidence>
<feature type="domain" description="Cytochrome f large" evidence="15">
    <location>
        <begin position="33"/>
        <end position="187"/>
    </location>
</feature>
<accession>A0A140JZS3</accession>
<gene>
    <name evidence="16" type="primary">petA</name>
</gene>
<keyword evidence="16" id="KW-0934">Plastid</keyword>
<dbReference type="InterPro" id="IPR011054">
    <property type="entry name" value="Rudment_hybrid_motif"/>
</dbReference>
<evidence type="ECO:0000256" key="8">
    <source>
        <dbReference type="ARBA" id="ARBA00022982"/>
    </source>
</evidence>
<comment type="cofactor">
    <cofactor evidence="13">
        <name>heme</name>
        <dbReference type="ChEBI" id="CHEBI:30413"/>
    </cofactor>
    <text evidence="13">Binds 1 heme group covalently.</text>
</comment>
<dbReference type="SUPFAM" id="SSF103431">
    <property type="entry name" value="Cytochrome f subunit of the cytochrome b6f complex, transmembrane anchor"/>
    <property type="match status" value="1"/>
</dbReference>
<dbReference type="InterPro" id="IPR024058">
    <property type="entry name" value="Cyt-f_TM"/>
</dbReference>
<feature type="binding site" description="axial binding residue" evidence="13">
    <location>
        <position position="33"/>
    </location>
    <ligand>
        <name>heme</name>
        <dbReference type="ChEBI" id="CHEBI:30413"/>
    </ligand>
    <ligandPart>
        <name>Fe</name>
        <dbReference type="ChEBI" id="CHEBI:18248"/>
    </ligandPart>
</feature>
<comment type="similarity">
    <text evidence="2">Belongs to the cytochrome f family.</text>
</comment>
<keyword evidence="10 13" id="KW-0408">Iron</keyword>
<keyword evidence="4" id="KW-0602">Photosynthesis</keyword>
<evidence type="ECO:0000256" key="14">
    <source>
        <dbReference type="SAM" id="Phobius"/>
    </source>
</evidence>
<keyword evidence="11" id="KW-0793">Thylakoid</keyword>
<dbReference type="GO" id="GO:0015979">
    <property type="term" value="P:photosynthesis"/>
    <property type="evidence" value="ECO:0007669"/>
    <property type="project" value="UniProtKB-KW"/>
</dbReference>
<evidence type="ECO:0000256" key="6">
    <source>
        <dbReference type="ARBA" id="ARBA00022692"/>
    </source>
</evidence>
<dbReference type="Gene3D" id="1.20.5.700">
    <property type="entry name" value="Single helix bin"/>
    <property type="match status" value="1"/>
</dbReference>
<evidence type="ECO:0000256" key="10">
    <source>
        <dbReference type="ARBA" id="ARBA00023004"/>
    </source>
</evidence>
<keyword evidence="9 14" id="KW-1133">Transmembrane helix</keyword>
<evidence type="ECO:0000256" key="3">
    <source>
        <dbReference type="ARBA" id="ARBA00022448"/>
    </source>
</evidence>
<dbReference type="InterPro" id="IPR024094">
    <property type="entry name" value="Cyt_f_lg_dom"/>
</dbReference>
<dbReference type="PRINTS" id="PR00610">
    <property type="entry name" value="CYTOCHROMEF"/>
</dbReference>
<dbReference type="EMBL" id="AP014949">
    <property type="protein sequence ID" value="BAU62600.1"/>
    <property type="molecule type" value="Genomic_DNA"/>
</dbReference>
<dbReference type="Gene3D" id="2.60.40.830">
    <property type="entry name" value="Cytochrome f large domain"/>
    <property type="match status" value="1"/>
</dbReference>
<evidence type="ECO:0000256" key="9">
    <source>
        <dbReference type="ARBA" id="ARBA00022989"/>
    </source>
</evidence>
<dbReference type="PANTHER" id="PTHR33288">
    <property type="match status" value="1"/>
</dbReference>
<dbReference type="GeneID" id="27110226"/>
<keyword evidence="8" id="KW-0249">Electron transport</keyword>
<evidence type="ECO:0000259" key="15">
    <source>
        <dbReference type="Pfam" id="PF16639"/>
    </source>
</evidence>
<keyword evidence="6 14" id="KW-0812">Transmembrane</keyword>
<dbReference type="SUPFAM" id="SSF51246">
    <property type="entry name" value="Rudiment single hybrid motif"/>
    <property type="match status" value="1"/>
</dbReference>
<organism evidence="16">
    <name type="scientific">Lotharella vacuolata</name>
    <dbReference type="NCBI Taxonomy" id="74820"/>
    <lineage>
        <taxon>Eukaryota</taxon>
        <taxon>Sar</taxon>
        <taxon>Rhizaria</taxon>
        <taxon>Cercozoa</taxon>
        <taxon>Chlorarachniophyceae</taxon>
        <taxon>Lotharella</taxon>
    </lineage>
</organism>
<keyword evidence="7 13" id="KW-0479">Metal-binding</keyword>
<evidence type="ECO:0000256" key="1">
    <source>
        <dbReference type="ARBA" id="ARBA00004167"/>
    </source>
</evidence>
<geneLocation type="plastid" evidence="16"/>
<dbReference type="PANTHER" id="PTHR33288:SF10">
    <property type="entry name" value="CYTOCHROME F"/>
    <property type="match status" value="1"/>
</dbReference>
<dbReference type="GO" id="GO:0009055">
    <property type="term" value="F:electron transfer activity"/>
    <property type="evidence" value="ECO:0007669"/>
    <property type="project" value="InterPro"/>
</dbReference>
<dbReference type="GO" id="GO:0005506">
    <property type="term" value="F:iron ion binding"/>
    <property type="evidence" value="ECO:0007669"/>
    <property type="project" value="InterPro"/>
</dbReference>
<reference evidence="16" key="1">
    <citation type="journal article" date="2016" name="J. Plant Res.">
        <title>Plastid genome sequences of Gymnochlora stellata, Lotharella vacuolata, and Partenskyella glossopodia reveal remarkable structural conservation among chlorarachniophyte species.</title>
        <authorList>
            <person name="Suzuki S."/>
            <person name="Hirakawa Y."/>
            <person name="Kofuji R."/>
            <person name="Sugita M."/>
            <person name="Ishida K."/>
        </authorList>
    </citation>
    <scope>NUCLEOTIDE SEQUENCE</scope>
    <source>
        <strain evidence="16">CCMP240</strain>
    </source>
</reference>
<dbReference type="RefSeq" id="YP_009240466.1">
    <property type="nucleotide sequence ID" value="NC_029743.1"/>
</dbReference>
<keyword evidence="5 13" id="KW-0349">Heme</keyword>
<dbReference type="Pfam" id="PF01333">
    <property type="entry name" value="Apocytochr_F_C"/>
    <property type="match status" value="1"/>
</dbReference>
<keyword evidence="12 14" id="KW-0472">Membrane</keyword>
<keyword evidence="3" id="KW-0813">Transport</keyword>
<evidence type="ECO:0000313" key="16">
    <source>
        <dbReference type="EMBL" id="BAU62600.1"/>
    </source>
</evidence>